<keyword evidence="4" id="KW-1185">Reference proteome</keyword>
<feature type="region of interest" description="Disordered" evidence="1">
    <location>
        <begin position="973"/>
        <end position="1078"/>
    </location>
</feature>
<dbReference type="PANTHER" id="PTHR46162">
    <property type="entry name" value="TRAF-LIKE FAMILY PROTEIN"/>
    <property type="match status" value="1"/>
</dbReference>
<dbReference type="SUPFAM" id="SSF49599">
    <property type="entry name" value="TRAF domain-like"/>
    <property type="match status" value="4"/>
</dbReference>
<feature type="compositionally biased region" description="Polar residues" evidence="1">
    <location>
        <begin position="1001"/>
        <end position="1017"/>
    </location>
</feature>
<evidence type="ECO:0000313" key="4">
    <source>
        <dbReference type="Proteomes" id="UP000193920"/>
    </source>
</evidence>
<feature type="region of interest" description="Disordered" evidence="1">
    <location>
        <begin position="803"/>
        <end position="824"/>
    </location>
</feature>
<dbReference type="EMBL" id="MCOG01000091">
    <property type="protein sequence ID" value="ORY53349.1"/>
    <property type="molecule type" value="Genomic_DNA"/>
</dbReference>
<dbReference type="Gene3D" id="2.60.210.10">
    <property type="entry name" value="Apoptosis, Tumor Necrosis Factor Receptor Associated Protein 2, Chain A"/>
    <property type="match status" value="4"/>
</dbReference>
<feature type="domain" description="MATH" evidence="2">
    <location>
        <begin position="193"/>
        <end position="307"/>
    </location>
</feature>
<dbReference type="PANTHER" id="PTHR46162:SF2">
    <property type="entry name" value="ANKYRIN REPEAT-CONTAINING PROTEIN-RELATED"/>
    <property type="match status" value="1"/>
</dbReference>
<feature type="compositionally biased region" description="Low complexity" evidence="1">
    <location>
        <begin position="986"/>
        <end position="1000"/>
    </location>
</feature>
<reference evidence="3 4" key="1">
    <citation type="submission" date="2016-08" db="EMBL/GenBank/DDBJ databases">
        <title>A Parts List for Fungal Cellulosomes Revealed by Comparative Genomics.</title>
        <authorList>
            <consortium name="DOE Joint Genome Institute"/>
            <person name="Haitjema C.H."/>
            <person name="Gilmore S.P."/>
            <person name="Henske J.K."/>
            <person name="Solomon K.V."/>
            <person name="De Groot R."/>
            <person name="Kuo A."/>
            <person name="Mondo S.J."/>
            <person name="Salamov A.A."/>
            <person name="Labutti K."/>
            <person name="Zhao Z."/>
            <person name="Chiniquy J."/>
            <person name="Barry K."/>
            <person name="Brewer H.M."/>
            <person name="Purvine S.O."/>
            <person name="Wright A.T."/>
            <person name="Boxma B."/>
            <person name="Van Alen T."/>
            <person name="Hackstein J.H."/>
            <person name="Baker S.E."/>
            <person name="Grigoriev I.V."/>
            <person name="O'Malley M.A."/>
        </authorList>
    </citation>
    <scope>NUCLEOTIDE SEQUENCE [LARGE SCALE GENOMIC DNA]</scope>
    <source>
        <strain evidence="3 4">G1</strain>
    </source>
</reference>
<dbReference type="Pfam" id="PF22486">
    <property type="entry name" value="MATH_2"/>
    <property type="match status" value="4"/>
</dbReference>
<dbReference type="PROSITE" id="PS50144">
    <property type="entry name" value="MATH"/>
    <property type="match status" value="4"/>
</dbReference>
<gene>
    <name evidence="3" type="ORF">LY90DRAFT_508049</name>
</gene>
<dbReference type="OrthoDB" id="6359816at2759"/>
<feature type="compositionally biased region" description="Polar residues" evidence="1">
    <location>
        <begin position="1036"/>
        <end position="1057"/>
    </location>
</feature>
<evidence type="ECO:0000256" key="1">
    <source>
        <dbReference type="SAM" id="MobiDB-lite"/>
    </source>
</evidence>
<feature type="domain" description="MATH" evidence="2">
    <location>
        <begin position="315"/>
        <end position="446"/>
    </location>
</feature>
<dbReference type="Proteomes" id="UP000193920">
    <property type="component" value="Unassembled WGS sequence"/>
</dbReference>
<evidence type="ECO:0000259" key="2">
    <source>
        <dbReference type="PROSITE" id="PS50144"/>
    </source>
</evidence>
<dbReference type="SMART" id="SM00061">
    <property type="entry name" value="MATH"/>
    <property type="match status" value="4"/>
</dbReference>
<feature type="compositionally biased region" description="Polar residues" evidence="1">
    <location>
        <begin position="1064"/>
        <end position="1078"/>
    </location>
</feature>
<evidence type="ECO:0000313" key="3">
    <source>
        <dbReference type="EMBL" id="ORY53349.1"/>
    </source>
</evidence>
<sequence length="1078" mass="124916">MGLFSTNSKNLNEKYIEKLKHLIKDNSYEIFKENHYEWEINNWDQLSNCEYSPNFEAAGYTWNIKLYPNRHKKDDEEHVSIYLKNLDVENDETLHICSKYIFYIRNSEDYSNMKYETSSFSYFNNIKPVNGISQFINTSDLTIKNEEFNKPLVQNNKTIIGVYIRVYKYNTKKQIVKELGNEIENVDREISGENYFEWEIKNFNKLLNEEKSPEFEAGGYKWKLKLYPNGYNDENKDYVSLCIQIIRNHSDYSCYTINGLSNLEFFNKNNYSKGIPKFIKKAELLNKSRSTRKPLINNNRLIIGAYIRVYKNSEQDYYEWEISKWRSISNFEYSPKFSLCGYKWKLKLYVTGENDSSEGCISIFLKNLDAEIDNSVYICSSYTFFIRNCDDCTCFYNNGALSNDYSRINYSYGHKNFIRKSDLFKRNNITNKSLVENNKTIIGVYLRVYRNEEEVIKEKHIQQLKEYIDTEEIKGDKIIGEDYYEWKIDNWESLNELEESPEFEIVLILIYLNFIIVGSQSLRSFDKENYRVGYQNFIEQVELFKINKDSIKPLVENGKTIISVYIRVCKYSGKVKYFNTLKSLMVNNINFLDSNEVIDEGQYEWRIGDWDKLNDQAYSPEFMAAGHLWKILLYPNGISNNNNDYVSIFLTNLDIEEKMDSTIDVCVNFIISLRNYKNYSIYKTEPISSLKFYSLKNNQYGYSQFIKQTELFKSAQSSSSLPLIENSKTVISIYIQVYNYNKKDVLPLNINNKYYKSLENLRNSNLSYAQQYNNGPQYASQQLLPLQQSQLLSLSLQMINSPTLSPSMNHNDKSNGSHSLNSANSEANLLPTNISQIQLPSTSSPQIINPQIYQFSSQPSFQDSNNGNPRVSQIQIPATASTVVSPTFSTIQSINSPAFQILLQPSSNIPNSQQEQQQQQQQQQQQINYPLVLSPQLVGPQQYILSIPTSSQNSNLSPSIVVIQLPQSVNMQSPLQYSSQDSNTNPSPIQSQIQSPVPSQLSKQNNIDQQTSFSSMQSPRLTSSPPPIPSPEQSSLKEQSLQPNTKKSLPILSSPSEQDIVRPQPQTSKLPENNQVVL</sequence>
<dbReference type="InterPro" id="IPR002083">
    <property type="entry name" value="MATH/TRAF_dom"/>
</dbReference>
<protein>
    <recommendedName>
        <fullName evidence="2">MATH domain-containing protein</fullName>
    </recommendedName>
</protein>
<feature type="domain" description="MATH" evidence="2">
    <location>
        <begin position="33"/>
        <end position="164"/>
    </location>
</feature>
<name>A0A1Y2D234_9FUNG</name>
<proteinExistence type="predicted"/>
<dbReference type="AlphaFoldDB" id="A0A1Y2D234"/>
<dbReference type="CDD" id="cd00121">
    <property type="entry name" value="MATH"/>
    <property type="match status" value="1"/>
</dbReference>
<dbReference type="STRING" id="1754190.A0A1Y2D234"/>
<organism evidence="3 4">
    <name type="scientific">Neocallimastix californiae</name>
    <dbReference type="NCBI Taxonomy" id="1754190"/>
    <lineage>
        <taxon>Eukaryota</taxon>
        <taxon>Fungi</taxon>
        <taxon>Fungi incertae sedis</taxon>
        <taxon>Chytridiomycota</taxon>
        <taxon>Chytridiomycota incertae sedis</taxon>
        <taxon>Neocallimastigomycetes</taxon>
        <taxon>Neocallimastigales</taxon>
        <taxon>Neocallimastigaceae</taxon>
        <taxon>Neocallimastix</taxon>
    </lineage>
</organism>
<feature type="domain" description="MATH" evidence="2">
    <location>
        <begin position="600"/>
        <end position="735"/>
    </location>
</feature>
<feature type="compositionally biased region" description="Polar residues" evidence="1">
    <location>
        <begin position="973"/>
        <end position="985"/>
    </location>
</feature>
<comment type="caution">
    <text evidence="3">The sequence shown here is derived from an EMBL/GenBank/DDBJ whole genome shotgun (WGS) entry which is preliminary data.</text>
</comment>
<accession>A0A1Y2D234</accession>
<dbReference type="InterPro" id="IPR008974">
    <property type="entry name" value="TRAF-like"/>
</dbReference>